<dbReference type="AlphaFoldDB" id="A0A9Q0L646"/>
<organism evidence="5 6">
    <name type="scientific">Protea cynaroides</name>
    <dbReference type="NCBI Taxonomy" id="273540"/>
    <lineage>
        <taxon>Eukaryota</taxon>
        <taxon>Viridiplantae</taxon>
        <taxon>Streptophyta</taxon>
        <taxon>Embryophyta</taxon>
        <taxon>Tracheophyta</taxon>
        <taxon>Spermatophyta</taxon>
        <taxon>Magnoliopsida</taxon>
        <taxon>Proteales</taxon>
        <taxon>Proteaceae</taxon>
        <taxon>Protea</taxon>
    </lineage>
</organism>
<keyword evidence="3" id="KW-0539">Nucleus</keyword>
<keyword evidence="6" id="KW-1185">Reference proteome</keyword>
<evidence type="ECO:0000256" key="3">
    <source>
        <dbReference type="ARBA" id="ARBA00023242"/>
    </source>
</evidence>
<dbReference type="GO" id="GO:0003677">
    <property type="term" value="F:DNA binding"/>
    <property type="evidence" value="ECO:0007669"/>
    <property type="project" value="InterPro"/>
</dbReference>
<dbReference type="OrthoDB" id="551907at2759"/>
<protein>
    <recommendedName>
        <fullName evidence="4">HTH myb-type domain-containing protein</fullName>
    </recommendedName>
</protein>
<keyword evidence="1" id="KW-0805">Transcription regulation</keyword>
<dbReference type="Proteomes" id="UP001141806">
    <property type="component" value="Unassembled WGS sequence"/>
</dbReference>
<evidence type="ECO:0000259" key="4">
    <source>
        <dbReference type="PROSITE" id="PS51294"/>
    </source>
</evidence>
<evidence type="ECO:0000256" key="1">
    <source>
        <dbReference type="ARBA" id="ARBA00023015"/>
    </source>
</evidence>
<feature type="domain" description="HTH myb-type" evidence="4">
    <location>
        <begin position="30"/>
        <end position="90"/>
    </location>
</feature>
<name>A0A9Q0L646_9MAGN</name>
<sequence length="258" mass="29820">MILNCCNELLISNQQKMRDSSRIRGRHYTKSEIPRLRWTPDLHERFVEAVDCLGGKHRATPKRILQVMGEKGLMLSHVKSHLQMYRSMKKGTNMKYVVSARPWGYGKTDDNDLNRFYQCNENPYSISNCIHSSSLQRPSGFQTREWESEMGAFEYDNLSRESNEVLLTREDTENYENQLTLGSSIGGLSKREDVGHPSESYELLSLIPSPLERNEKQKLWPLDEHIPQFNTSKVTDCNSLEESYINLDLTISTSISYS</sequence>
<dbReference type="GO" id="GO:0003700">
    <property type="term" value="F:DNA-binding transcription factor activity"/>
    <property type="evidence" value="ECO:0007669"/>
    <property type="project" value="InterPro"/>
</dbReference>
<dbReference type="Pfam" id="PF00249">
    <property type="entry name" value="Myb_DNA-binding"/>
    <property type="match status" value="1"/>
</dbReference>
<proteinExistence type="predicted"/>
<dbReference type="PANTHER" id="PTHR31314:SF113">
    <property type="entry name" value="MYB FAMILY TRANSCRIPTION FACTOR MPH1"/>
    <property type="match status" value="1"/>
</dbReference>
<dbReference type="EMBL" id="JAMYWD010000001">
    <property type="protein sequence ID" value="KAJ4982236.1"/>
    <property type="molecule type" value="Genomic_DNA"/>
</dbReference>
<evidence type="ECO:0000256" key="2">
    <source>
        <dbReference type="ARBA" id="ARBA00023163"/>
    </source>
</evidence>
<dbReference type="InterPro" id="IPR006447">
    <property type="entry name" value="Myb_dom_plants"/>
</dbReference>
<comment type="caution">
    <text evidence="5">The sequence shown here is derived from an EMBL/GenBank/DDBJ whole genome shotgun (WGS) entry which is preliminary data.</text>
</comment>
<dbReference type="FunFam" id="1.10.10.60:FF:000002">
    <property type="entry name" value="Myb family transcription factor"/>
    <property type="match status" value="1"/>
</dbReference>
<dbReference type="PROSITE" id="PS51294">
    <property type="entry name" value="HTH_MYB"/>
    <property type="match status" value="1"/>
</dbReference>
<reference evidence="5" key="1">
    <citation type="journal article" date="2023" name="Plant J.">
        <title>The genome of the king protea, Protea cynaroides.</title>
        <authorList>
            <person name="Chang J."/>
            <person name="Duong T.A."/>
            <person name="Schoeman C."/>
            <person name="Ma X."/>
            <person name="Roodt D."/>
            <person name="Barker N."/>
            <person name="Li Z."/>
            <person name="Van de Peer Y."/>
            <person name="Mizrachi E."/>
        </authorList>
    </citation>
    <scope>NUCLEOTIDE SEQUENCE</scope>
    <source>
        <tissue evidence="5">Young leaves</tissue>
    </source>
</reference>
<evidence type="ECO:0000313" key="5">
    <source>
        <dbReference type="EMBL" id="KAJ4982236.1"/>
    </source>
</evidence>
<accession>A0A9Q0L646</accession>
<dbReference type="Gene3D" id="1.10.10.60">
    <property type="entry name" value="Homeodomain-like"/>
    <property type="match status" value="1"/>
</dbReference>
<dbReference type="InterPro" id="IPR001005">
    <property type="entry name" value="SANT/Myb"/>
</dbReference>
<dbReference type="SUPFAM" id="SSF46689">
    <property type="entry name" value="Homeodomain-like"/>
    <property type="match status" value="1"/>
</dbReference>
<keyword evidence="2" id="KW-0804">Transcription</keyword>
<dbReference type="InterPro" id="IPR017930">
    <property type="entry name" value="Myb_dom"/>
</dbReference>
<dbReference type="PANTHER" id="PTHR31314">
    <property type="entry name" value="MYB FAMILY TRANSCRIPTION FACTOR PHL7-LIKE"/>
    <property type="match status" value="1"/>
</dbReference>
<dbReference type="InterPro" id="IPR046955">
    <property type="entry name" value="PHR1-like"/>
</dbReference>
<dbReference type="InterPro" id="IPR009057">
    <property type="entry name" value="Homeodomain-like_sf"/>
</dbReference>
<evidence type="ECO:0000313" key="6">
    <source>
        <dbReference type="Proteomes" id="UP001141806"/>
    </source>
</evidence>
<gene>
    <name evidence="5" type="ORF">NE237_033073</name>
</gene>
<dbReference type="NCBIfam" id="TIGR01557">
    <property type="entry name" value="myb_SHAQKYF"/>
    <property type="match status" value="1"/>
</dbReference>